<organism evidence="2 3">
    <name type="scientific">Rhodopirellula halodulae</name>
    <dbReference type="NCBI Taxonomy" id="2894198"/>
    <lineage>
        <taxon>Bacteria</taxon>
        <taxon>Pseudomonadati</taxon>
        <taxon>Planctomycetota</taxon>
        <taxon>Planctomycetia</taxon>
        <taxon>Pirellulales</taxon>
        <taxon>Pirellulaceae</taxon>
        <taxon>Rhodopirellula</taxon>
    </lineage>
</organism>
<comment type="caution">
    <text evidence="2">The sequence shown here is derived from an EMBL/GenBank/DDBJ whole genome shotgun (WGS) entry which is preliminary data.</text>
</comment>
<dbReference type="SUPFAM" id="SSF48452">
    <property type="entry name" value="TPR-like"/>
    <property type="match status" value="1"/>
</dbReference>
<evidence type="ECO:0000256" key="1">
    <source>
        <dbReference type="SAM" id="MobiDB-lite"/>
    </source>
</evidence>
<dbReference type="Gene3D" id="1.25.40.10">
    <property type="entry name" value="Tetratricopeptide repeat domain"/>
    <property type="match status" value="1"/>
</dbReference>
<protein>
    <recommendedName>
        <fullName evidence="4">Tetratricopeptide repeat protein</fullName>
    </recommendedName>
</protein>
<dbReference type="EMBL" id="JAJKFW010000025">
    <property type="protein sequence ID" value="MCC9643801.1"/>
    <property type="molecule type" value="Genomic_DNA"/>
</dbReference>
<name>A0ABS8NJQ6_9BACT</name>
<evidence type="ECO:0008006" key="4">
    <source>
        <dbReference type="Google" id="ProtNLM"/>
    </source>
</evidence>
<dbReference type="Proteomes" id="UP001430306">
    <property type="component" value="Unassembled WGS sequence"/>
</dbReference>
<reference evidence="2" key="1">
    <citation type="submission" date="2021-11" db="EMBL/GenBank/DDBJ databases">
        <title>Genome sequence.</title>
        <authorList>
            <person name="Sun Q."/>
        </authorList>
    </citation>
    <scope>NUCLEOTIDE SEQUENCE</scope>
    <source>
        <strain evidence="2">JC740</strain>
    </source>
</reference>
<gene>
    <name evidence="2" type="ORF">LOC71_16060</name>
</gene>
<dbReference type="InterPro" id="IPR011990">
    <property type="entry name" value="TPR-like_helical_dom_sf"/>
</dbReference>
<proteinExistence type="predicted"/>
<evidence type="ECO:0000313" key="2">
    <source>
        <dbReference type="EMBL" id="MCC9643801.1"/>
    </source>
</evidence>
<accession>A0ABS8NJQ6</accession>
<sequence length="1036" mass="113976">MQYNRKGRGSTIRSSSPTSSAPTMPAPISSSRRRARSIVRVVVAMLCVSTLVPSSFTAAEGEPAEEFLKRLRAAGYYDLADAYLERVTNYPGVSGRLKSSIPLEKAQNAIDAAIASRSVSQRDEAFEQAESQLQAYLDANPSHERASEARSTLGKLQMVRAAQYMSGEPDNEARKNARDTYAKAATTFENIQADLKQKLEGMRGAKIDPVKDPEKATLRDQYRFEYLMARQNTGEAQLMGAKTFEDPSKDGKALLEKALAEMVELSEKYEDYVIGASAFRVRGDIERLLGQKDKAIESYTRMLEQGEADALREPKIGAATGLIKLSLANDPPKYAEAIKQGEELEKSLRPNEKRLPASQELRIELAKAFVAMSKDEENTKPNERKRATSDARQLLLAANKVDGPHTSETQALLAELGVEVSDEMVELPTADEPAGFDEAFASANQLVQTSQLLTEQVKKLQADKAPADQIEEVQQSLVDARKTGVILLRRGLSMIDSESDTTQINEARKFLTFLLQQEGQYRDSFVTGRYLAQNSPGTDAGLVGGVLALGSAQTLITQSGDREAEYWLKELKSVGDYLVRVWPDDPKAAAAQDIMVRLALSKDDFDSARKLIDEMADGPQKFMLARLFGQTLWNDSIGLLSEDKAEEANQQMKAAAVELQRGLDGISGGLVSMEGYQAALTLAKIRVRLNEPQAAVEVLDNKQYGPIANREKLDQPTGTMISDLYRTELQAVVGWMTSSDQNADKLLDRAAGAIDALRENSKGPDGEKRLVGTFVSLATDIRNQLDTAPPAKKAKLIDAFNVFLTRIADSTKDKATLQWVGQTLMELGQASMRPGQVKADGQAATLLQSAADTFEGLKDPSENGLTNRFLLGKTYRMLGEYSKALNELESVLKQKAMMLDAQTEAALTYEQWAGQLDSKFAGRAYKSALSGGRPGPDKKNTIWGWGRISQLTQRNEQFREVFFDSRYHVALCRYLQGKATQSDALIQQSLRDITSLIVLYPELGGPEQKKKFDALIRKIQKDAGKPVDGLPESKAP</sequence>
<keyword evidence="3" id="KW-1185">Reference proteome</keyword>
<evidence type="ECO:0000313" key="3">
    <source>
        <dbReference type="Proteomes" id="UP001430306"/>
    </source>
</evidence>
<feature type="region of interest" description="Disordered" evidence="1">
    <location>
        <begin position="1"/>
        <end position="31"/>
    </location>
</feature>
<feature type="compositionally biased region" description="Low complexity" evidence="1">
    <location>
        <begin position="9"/>
        <end position="30"/>
    </location>
</feature>